<dbReference type="InterPro" id="IPR001845">
    <property type="entry name" value="HTH_ArsR_DNA-bd_dom"/>
</dbReference>
<accession>A0AA46DX43</accession>
<sequence length="120" mass="14079">MEKKGLICECQDIHKDIIKNIKEKMYNEKLLIDLANFYKIFSDPTRLKIIYALLNTELCVCDIAEVLGMTQSAISHQLRLLRNYKIVKSYKKGKSVFYSLDDEHIYELLQTGISHHIEKK</sequence>
<evidence type="ECO:0000256" key="3">
    <source>
        <dbReference type="ARBA" id="ARBA00023163"/>
    </source>
</evidence>
<dbReference type="NCBIfam" id="NF033788">
    <property type="entry name" value="HTH_metalloreg"/>
    <property type="match status" value="1"/>
</dbReference>
<dbReference type="Pfam" id="PF01022">
    <property type="entry name" value="HTH_5"/>
    <property type="match status" value="1"/>
</dbReference>
<dbReference type="CDD" id="cd00090">
    <property type="entry name" value="HTH_ARSR"/>
    <property type="match status" value="1"/>
</dbReference>
<dbReference type="PROSITE" id="PS50987">
    <property type="entry name" value="HTH_ARSR_2"/>
    <property type="match status" value="1"/>
</dbReference>
<dbReference type="SMART" id="SM00418">
    <property type="entry name" value="HTH_ARSR"/>
    <property type="match status" value="1"/>
</dbReference>
<dbReference type="InterPro" id="IPR036390">
    <property type="entry name" value="WH_DNA-bd_sf"/>
</dbReference>
<reference evidence="5 6" key="1">
    <citation type="submission" date="2019-03" db="EMBL/GenBank/DDBJ databases">
        <title>Genomic Encyclopedia of Type Strains, Phase IV (KMG-IV): sequencing the most valuable type-strain genomes for metagenomic binning, comparative biology and taxonomic classification.</title>
        <authorList>
            <person name="Goeker M."/>
        </authorList>
    </citation>
    <scope>NUCLEOTIDE SEQUENCE [LARGE SCALE GENOMIC DNA]</scope>
    <source>
        <strain evidence="5 6">DSM 100055</strain>
    </source>
</reference>
<evidence type="ECO:0000313" key="6">
    <source>
        <dbReference type="Proteomes" id="UP000294678"/>
    </source>
</evidence>
<dbReference type="PANTHER" id="PTHR43132:SF6">
    <property type="entry name" value="HTH-TYPE TRANSCRIPTIONAL REPRESSOR CZRA"/>
    <property type="match status" value="1"/>
</dbReference>
<dbReference type="GO" id="GO:0003677">
    <property type="term" value="F:DNA binding"/>
    <property type="evidence" value="ECO:0007669"/>
    <property type="project" value="UniProtKB-KW"/>
</dbReference>
<protein>
    <submittedName>
        <fullName evidence="5">DNA-binding transcriptional ArsR family regulator</fullName>
    </submittedName>
</protein>
<dbReference type="InterPro" id="IPR036388">
    <property type="entry name" value="WH-like_DNA-bd_sf"/>
</dbReference>
<proteinExistence type="predicted"/>
<keyword evidence="3" id="KW-0804">Transcription</keyword>
<dbReference type="EMBL" id="SOBG01000010">
    <property type="protein sequence ID" value="TDT67451.1"/>
    <property type="molecule type" value="Genomic_DNA"/>
</dbReference>
<evidence type="ECO:0000256" key="2">
    <source>
        <dbReference type="ARBA" id="ARBA00023125"/>
    </source>
</evidence>
<dbReference type="GO" id="GO:0003700">
    <property type="term" value="F:DNA-binding transcription factor activity"/>
    <property type="evidence" value="ECO:0007669"/>
    <property type="project" value="InterPro"/>
</dbReference>
<organism evidence="5 6">
    <name type="scientific">Hypnocyclicus thermotrophus</name>
    <dbReference type="NCBI Taxonomy" id="1627895"/>
    <lineage>
        <taxon>Bacteria</taxon>
        <taxon>Fusobacteriati</taxon>
        <taxon>Fusobacteriota</taxon>
        <taxon>Fusobacteriia</taxon>
        <taxon>Fusobacteriales</taxon>
        <taxon>Fusobacteriaceae</taxon>
        <taxon>Hypnocyclicus</taxon>
    </lineage>
</organism>
<comment type="caution">
    <text evidence="5">The sequence shown here is derived from an EMBL/GenBank/DDBJ whole genome shotgun (WGS) entry which is preliminary data.</text>
</comment>
<dbReference type="PANTHER" id="PTHR43132">
    <property type="entry name" value="ARSENICAL RESISTANCE OPERON REPRESSOR ARSR-RELATED"/>
    <property type="match status" value="1"/>
</dbReference>
<evidence type="ECO:0000313" key="5">
    <source>
        <dbReference type="EMBL" id="TDT67451.1"/>
    </source>
</evidence>
<dbReference type="SUPFAM" id="SSF46785">
    <property type="entry name" value="Winged helix' DNA-binding domain"/>
    <property type="match status" value="1"/>
</dbReference>
<dbReference type="InterPro" id="IPR051011">
    <property type="entry name" value="Metal_resp_trans_reg"/>
</dbReference>
<name>A0AA46DX43_9FUSO</name>
<dbReference type="Proteomes" id="UP000294678">
    <property type="component" value="Unassembled WGS sequence"/>
</dbReference>
<dbReference type="RefSeq" id="WP_134113862.1">
    <property type="nucleotide sequence ID" value="NZ_SOBG01000010.1"/>
</dbReference>
<keyword evidence="1" id="KW-0805">Transcription regulation</keyword>
<evidence type="ECO:0000256" key="1">
    <source>
        <dbReference type="ARBA" id="ARBA00023015"/>
    </source>
</evidence>
<gene>
    <name evidence="5" type="ORF">EV215_2009</name>
</gene>
<keyword evidence="2 5" id="KW-0238">DNA-binding</keyword>
<evidence type="ECO:0000259" key="4">
    <source>
        <dbReference type="PROSITE" id="PS50987"/>
    </source>
</evidence>
<dbReference type="Gene3D" id="1.10.10.10">
    <property type="entry name" value="Winged helix-like DNA-binding domain superfamily/Winged helix DNA-binding domain"/>
    <property type="match status" value="1"/>
</dbReference>
<dbReference type="PRINTS" id="PR00778">
    <property type="entry name" value="HTHARSR"/>
</dbReference>
<keyword evidence="6" id="KW-1185">Reference proteome</keyword>
<feature type="domain" description="HTH arsR-type" evidence="4">
    <location>
        <begin position="26"/>
        <end position="120"/>
    </location>
</feature>
<dbReference type="AlphaFoldDB" id="A0AA46DX43"/>
<dbReference type="PROSITE" id="PS00846">
    <property type="entry name" value="HTH_ARSR_1"/>
    <property type="match status" value="1"/>
</dbReference>
<dbReference type="InterPro" id="IPR018334">
    <property type="entry name" value="ArsR_HTH"/>
</dbReference>
<dbReference type="InterPro" id="IPR011991">
    <property type="entry name" value="ArsR-like_HTH"/>
</dbReference>